<dbReference type="InterPro" id="IPR024775">
    <property type="entry name" value="DinB-like"/>
</dbReference>
<proteinExistence type="predicted"/>
<comment type="caution">
    <text evidence="2">The sequence shown here is derived from an EMBL/GenBank/DDBJ whole genome shotgun (WGS) entry which is preliminary data.</text>
</comment>
<dbReference type="AlphaFoldDB" id="A0A7X4YLH8"/>
<gene>
    <name evidence="2" type="ORF">GT003_05775</name>
</gene>
<evidence type="ECO:0000313" key="3">
    <source>
        <dbReference type="Proteomes" id="UP000558113"/>
    </source>
</evidence>
<feature type="domain" description="DinB-like" evidence="1">
    <location>
        <begin position="29"/>
        <end position="164"/>
    </location>
</feature>
<sequence length="172" mass="18943">MLNRPLADEFGGHFGNYIGLVQTDDVLAQFESNSSLLQALFSGMSEEQALFRYAPGKWSLKEVLGHLADTERVMSYRMMRIARGDTTPLPGFEQDDYIAAANFDGFSVKQLLSDCQAVRAATISLASTIAPDAWLHKGTASNTTMSARAFACVIAGHELHHLNVVRDRYLQS</sequence>
<protein>
    <submittedName>
        <fullName evidence="2">DUF664 domain-containing protein</fullName>
    </submittedName>
</protein>
<keyword evidence="3" id="KW-1185">Reference proteome</keyword>
<dbReference type="Gene3D" id="1.20.120.450">
    <property type="entry name" value="dinb family like domain"/>
    <property type="match status" value="1"/>
</dbReference>
<evidence type="ECO:0000259" key="1">
    <source>
        <dbReference type="Pfam" id="PF12867"/>
    </source>
</evidence>
<dbReference type="Proteomes" id="UP000558113">
    <property type="component" value="Unassembled WGS sequence"/>
</dbReference>
<dbReference type="SUPFAM" id="SSF109854">
    <property type="entry name" value="DinB/YfiT-like putative metalloenzymes"/>
    <property type="match status" value="1"/>
</dbReference>
<dbReference type="OrthoDB" id="9793216at2"/>
<dbReference type="Pfam" id="PF12867">
    <property type="entry name" value="DinB_2"/>
    <property type="match status" value="1"/>
</dbReference>
<dbReference type="InterPro" id="IPR034660">
    <property type="entry name" value="DinB/YfiT-like"/>
</dbReference>
<dbReference type="EMBL" id="JAAAMU010000003">
    <property type="protein sequence ID" value="NBC68487.1"/>
    <property type="molecule type" value="Genomic_DNA"/>
</dbReference>
<accession>A0A7X4YLH8</accession>
<evidence type="ECO:0000313" key="2">
    <source>
        <dbReference type="EMBL" id="NBC68487.1"/>
    </source>
</evidence>
<dbReference type="RefSeq" id="WP_161695389.1">
    <property type="nucleotide sequence ID" value="NZ_JAAAMU010000003.1"/>
</dbReference>
<name>A0A7X4YLH8_9BACL</name>
<reference evidence="2 3" key="1">
    <citation type="submission" date="2020-01" db="EMBL/GenBank/DDBJ databases">
        <title>Paenibacillus soybeanensis sp. nov. isolated from the nodules of soybean (Glycine max(L.) Merr).</title>
        <authorList>
            <person name="Wang H."/>
        </authorList>
    </citation>
    <scope>NUCLEOTIDE SEQUENCE [LARGE SCALE GENOMIC DNA]</scope>
    <source>
        <strain evidence="2 3">DSM 23054</strain>
    </source>
</reference>
<organism evidence="2 3">
    <name type="scientific">Paenibacillus sacheonensis</name>
    <dbReference type="NCBI Taxonomy" id="742054"/>
    <lineage>
        <taxon>Bacteria</taxon>
        <taxon>Bacillati</taxon>
        <taxon>Bacillota</taxon>
        <taxon>Bacilli</taxon>
        <taxon>Bacillales</taxon>
        <taxon>Paenibacillaceae</taxon>
        <taxon>Paenibacillus</taxon>
    </lineage>
</organism>